<name>R0LJL4_ANAPL</name>
<dbReference type="AlphaFoldDB" id="R0LJL4"/>
<feature type="region of interest" description="Disordered" evidence="1">
    <location>
        <begin position="1"/>
        <end position="22"/>
    </location>
</feature>
<reference evidence="3" key="1">
    <citation type="journal article" date="2013" name="Nat. Genet.">
        <title>The duck genome and transcriptome provide insight into an avian influenza virus reservoir species.</title>
        <authorList>
            <person name="Huang Y."/>
            <person name="Li Y."/>
            <person name="Burt D.W."/>
            <person name="Chen H."/>
            <person name="Zhang Y."/>
            <person name="Qian W."/>
            <person name="Kim H."/>
            <person name="Gan S."/>
            <person name="Zhao Y."/>
            <person name="Li J."/>
            <person name="Yi K."/>
            <person name="Feng H."/>
            <person name="Zhu P."/>
            <person name="Li B."/>
            <person name="Liu Q."/>
            <person name="Fairley S."/>
            <person name="Magor K.E."/>
            <person name="Du Z."/>
            <person name="Hu X."/>
            <person name="Goodman L."/>
            <person name="Tafer H."/>
            <person name="Vignal A."/>
            <person name="Lee T."/>
            <person name="Kim K.W."/>
            <person name="Sheng Z."/>
            <person name="An Y."/>
            <person name="Searle S."/>
            <person name="Herrero J."/>
            <person name="Groenen M.A."/>
            <person name="Crooijmans R.P."/>
            <person name="Faraut T."/>
            <person name="Cai Q."/>
            <person name="Webster R.G."/>
            <person name="Aldridge J.R."/>
            <person name="Warren W.C."/>
            <person name="Bartschat S."/>
            <person name="Kehr S."/>
            <person name="Marz M."/>
            <person name="Stadler P.F."/>
            <person name="Smith J."/>
            <person name="Kraus R.H."/>
            <person name="Zhao Y."/>
            <person name="Ren L."/>
            <person name="Fei J."/>
            <person name="Morisson M."/>
            <person name="Kaiser P."/>
            <person name="Griffin D.K."/>
            <person name="Rao M."/>
            <person name="Pitel F."/>
            <person name="Wang J."/>
            <person name="Li N."/>
        </authorList>
    </citation>
    <scope>NUCLEOTIDE SEQUENCE [LARGE SCALE GENOMIC DNA]</scope>
</reference>
<dbReference type="Proteomes" id="UP000296049">
    <property type="component" value="Unassembled WGS sequence"/>
</dbReference>
<accession>R0LJL4</accession>
<protein>
    <submittedName>
        <fullName evidence="2">Uncharacterized protein</fullName>
    </submittedName>
</protein>
<sequence length="201" mass="21918">MQNEDSSGKKPVNKQTGTRENDMLVLLAELEGEGSTGKAAALQTVENAVPERVEGGLVNQATSAENEKGQPCPNCELSHPSGEEDIRGIPDEPVEGQGLGDGCQTFKYNPTDRIFPKVTEFKDFNLHANSSNPTRLVLNGKYYITGTINNVVQLTTSYLSEVTSERLSILRELDSKSYITWPAENINQSSATRLTTATQIL</sequence>
<evidence type="ECO:0000313" key="2">
    <source>
        <dbReference type="EMBL" id="EOB05869.1"/>
    </source>
</evidence>
<gene>
    <name evidence="2" type="ORF">Anapl_01208</name>
</gene>
<dbReference type="EMBL" id="KB742659">
    <property type="protein sequence ID" value="EOB05869.1"/>
    <property type="molecule type" value="Genomic_DNA"/>
</dbReference>
<evidence type="ECO:0000256" key="1">
    <source>
        <dbReference type="SAM" id="MobiDB-lite"/>
    </source>
</evidence>
<organism evidence="2 3">
    <name type="scientific">Anas platyrhynchos</name>
    <name type="common">Mallard</name>
    <name type="synonym">Anas boschas</name>
    <dbReference type="NCBI Taxonomy" id="8839"/>
    <lineage>
        <taxon>Eukaryota</taxon>
        <taxon>Metazoa</taxon>
        <taxon>Chordata</taxon>
        <taxon>Craniata</taxon>
        <taxon>Vertebrata</taxon>
        <taxon>Euteleostomi</taxon>
        <taxon>Archelosauria</taxon>
        <taxon>Archosauria</taxon>
        <taxon>Dinosauria</taxon>
        <taxon>Saurischia</taxon>
        <taxon>Theropoda</taxon>
        <taxon>Coelurosauria</taxon>
        <taxon>Aves</taxon>
        <taxon>Neognathae</taxon>
        <taxon>Galloanserae</taxon>
        <taxon>Anseriformes</taxon>
        <taxon>Anatidae</taxon>
        <taxon>Anatinae</taxon>
        <taxon>Anas</taxon>
    </lineage>
</organism>
<keyword evidence="3" id="KW-1185">Reference proteome</keyword>
<proteinExistence type="predicted"/>
<evidence type="ECO:0000313" key="3">
    <source>
        <dbReference type="Proteomes" id="UP000296049"/>
    </source>
</evidence>